<dbReference type="PANTHER" id="PTHR43685:SF11">
    <property type="entry name" value="GLYCOSYLTRANSFERASE TAGX-RELATED"/>
    <property type="match status" value="1"/>
</dbReference>
<reference evidence="2 3" key="1">
    <citation type="submission" date="2017-07" db="EMBL/GenBank/DDBJ databases">
        <authorList>
            <person name="Sun Z.S."/>
            <person name="Albrecht U."/>
            <person name="Echele G."/>
            <person name="Lee C.C."/>
        </authorList>
    </citation>
    <scope>NUCLEOTIDE SEQUENCE [LARGE SCALE GENOMIC DNA]</scope>
    <source>
        <strain evidence="2 3">CGMCC 1.12710</strain>
    </source>
</reference>
<dbReference type="PANTHER" id="PTHR43685">
    <property type="entry name" value="GLYCOSYLTRANSFERASE"/>
    <property type="match status" value="1"/>
</dbReference>
<dbReference type="InterPro" id="IPR001173">
    <property type="entry name" value="Glyco_trans_2-like"/>
</dbReference>
<dbReference type="SUPFAM" id="SSF53448">
    <property type="entry name" value="Nucleotide-diphospho-sugar transferases"/>
    <property type="match status" value="1"/>
</dbReference>
<dbReference type="Gene3D" id="3.90.550.10">
    <property type="entry name" value="Spore Coat Polysaccharide Biosynthesis Protein SpsA, Chain A"/>
    <property type="match status" value="1"/>
</dbReference>
<proteinExistence type="predicted"/>
<dbReference type="InterPro" id="IPR050834">
    <property type="entry name" value="Glycosyltransf_2"/>
</dbReference>
<dbReference type="AlphaFoldDB" id="A0A239Q0M0"/>
<keyword evidence="2" id="KW-0808">Transferase</keyword>
<dbReference type="InterPro" id="IPR029044">
    <property type="entry name" value="Nucleotide-diphossugar_trans"/>
</dbReference>
<gene>
    <name evidence="2" type="ORF">SAMN06297382_2955</name>
</gene>
<evidence type="ECO:0000259" key="1">
    <source>
        <dbReference type="Pfam" id="PF00535"/>
    </source>
</evidence>
<evidence type="ECO:0000313" key="2">
    <source>
        <dbReference type="EMBL" id="SNT75888.1"/>
    </source>
</evidence>
<organism evidence="2 3">
    <name type="scientific">Amphiplicatus metriothermophilus</name>
    <dbReference type="NCBI Taxonomy" id="1519374"/>
    <lineage>
        <taxon>Bacteria</taxon>
        <taxon>Pseudomonadati</taxon>
        <taxon>Pseudomonadota</taxon>
        <taxon>Alphaproteobacteria</taxon>
        <taxon>Parvularculales</taxon>
        <taxon>Parvularculaceae</taxon>
        <taxon>Amphiplicatus</taxon>
    </lineage>
</organism>
<dbReference type="Proteomes" id="UP000198346">
    <property type="component" value="Unassembled WGS sequence"/>
</dbReference>
<name>A0A239Q0M0_9PROT</name>
<keyword evidence="3" id="KW-1185">Reference proteome</keyword>
<dbReference type="EMBL" id="FZQA01000010">
    <property type="protein sequence ID" value="SNT75888.1"/>
    <property type="molecule type" value="Genomic_DNA"/>
</dbReference>
<accession>A0A239Q0M0</accession>
<dbReference type="OrthoDB" id="5291101at2"/>
<dbReference type="GO" id="GO:0016740">
    <property type="term" value="F:transferase activity"/>
    <property type="evidence" value="ECO:0007669"/>
    <property type="project" value="UniProtKB-KW"/>
</dbReference>
<dbReference type="Pfam" id="PF00535">
    <property type="entry name" value="Glycos_transf_2"/>
    <property type="match status" value="1"/>
</dbReference>
<evidence type="ECO:0000313" key="3">
    <source>
        <dbReference type="Proteomes" id="UP000198346"/>
    </source>
</evidence>
<sequence length="368" mass="40888">MAERACMGRARAGDRLSFSIAVPVGGYHPFLPRNLASLSAQHAALQVSLLDASGDPRVRDVADRYGALLAYRRHGPDAGQSAAIIEGWANTPGEILGWLNADDILMPGALARAEAAFRRDPSLDMVYGHSVILDDAGRMIGYHWAVEPQEERILETNVISQPSCFFRREAYERAGGLDRDLHYTMDWDLWVRLFKSGAKIGFINAPLSMVLWGRETKTASFNTRRRAELARLIDAHASGGRRRRTFRGFAVQAFLDRLNPGFPKDSLLHFLHRRSPSIYGVRADGWIESKARLYLAHYDDTPKRGVEIVFARAARGARLECDKIVARVDADGRALKAIFEQPIEAGQTVVLDIALPQGGARLRACAWI</sequence>
<protein>
    <submittedName>
        <fullName evidence="2">Glycosyltransferase like family 2</fullName>
    </submittedName>
</protein>
<feature type="domain" description="Glycosyltransferase 2-like" evidence="1">
    <location>
        <begin position="19"/>
        <end position="172"/>
    </location>
</feature>
<dbReference type="RefSeq" id="WP_089413377.1">
    <property type="nucleotide sequence ID" value="NZ_FZQA01000010.1"/>
</dbReference>